<dbReference type="GeneID" id="80909951"/>
<keyword evidence="2 3" id="KW-0040">ANK repeat</keyword>
<feature type="compositionally biased region" description="Acidic residues" evidence="4">
    <location>
        <begin position="467"/>
        <end position="481"/>
    </location>
</feature>
<name>A0A9W9CCE6_9PLEO</name>
<keyword evidence="6" id="KW-1185">Reference proteome</keyword>
<keyword evidence="1" id="KW-0677">Repeat</keyword>
<evidence type="ECO:0000256" key="2">
    <source>
        <dbReference type="ARBA" id="ARBA00023043"/>
    </source>
</evidence>
<evidence type="ECO:0000256" key="1">
    <source>
        <dbReference type="ARBA" id="ARBA00022737"/>
    </source>
</evidence>
<evidence type="ECO:0000313" key="6">
    <source>
        <dbReference type="Proteomes" id="UP001140513"/>
    </source>
</evidence>
<dbReference type="SUPFAM" id="SSF48403">
    <property type="entry name" value="Ankyrin repeat"/>
    <property type="match status" value="1"/>
</dbReference>
<feature type="repeat" description="ANK" evidence="3">
    <location>
        <begin position="302"/>
        <end position="334"/>
    </location>
</feature>
<comment type="caution">
    <text evidence="5">The sequence shown here is derived from an EMBL/GenBank/DDBJ whole genome shotgun (WGS) entry which is preliminary data.</text>
</comment>
<dbReference type="PROSITE" id="PS50088">
    <property type="entry name" value="ANK_REPEAT"/>
    <property type="match status" value="3"/>
</dbReference>
<feature type="region of interest" description="Disordered" evidence="4">
    <location>
        <begin position="460"/>
        <end position="481"/>
    </location>
</feature>
<evidence type="ECO:0000313" key="5">
    <source>
        <dbReference type="EMBL" id="KAJ4354684.1"/>
    </source>
</evidence>
<dbReference type="AlphaFoldDB" id="A0A9W9CCE6"/>
<feature type="repeat" description="ANK" evidence="3">
    <location>
        <begin position="380"/>
        <end position="412"/>
    </location>
</feature>
<dbReference type="OrthoDB" id="195446at2759"/>
<feature type="repeat" description="ANK" evidence="3">
    <location>
        <begin position="413"/>
        <end position="445"/>
    </location>
</feature>
<evidence type="ECO:0000256" key="3">
    <source>
        <dbReference type="PROSITE-ProRule" id="PRU00023"/>
    </source>
</evidence>
<dbReference type="Pfam" id="PF12796">
    <property type="entry name" value="Ank_2"/>
    <property type="match status" value="2"/>
</dbReference>
<dbReference type="Gene3D" id="1.25.40.20">
    <property type="entry name" value="Ankyrin repeat-containing domain"/>
    <property type="match status" value="3"/>
</dbReference>
<reference evidence="5" key="1">
    <citation type="submission" date="2022-10" db="EMBL/GenBank/DDBJ databases">
        <title>Tapping the CABI collections for fungal endophytes: first genome assemblies for Collariella, Neodidymelliopsis, Ascochyta clinopodiicola, Didymella pomorum, Didymosphaeria variabile, Neocosmospora piperis and Neocucurbitaria cava.</title>
        <authorList>
            <person name="Hill R."/>
        </authorList>
    </citation>
    <scope>NUCLEOTIDE SEQUENCE</scope>
    <source>
        <strain evidence="5">IMI 356815</strain>
    </source>
</reference>
<evidence type="ECO:0008006" key="7">
    <source>
        <dbReference type="Google" id="ProtNLM"/>
    </source>
</evidence>
<dbReference type="EMBL" id="JAPEUX010000004">
    <property type="protein sequence ID" value="KAJ4354684.1"/>
    <property type="molecule type" value="Genomic_DNA"/>
</dbReference>
<dbReference type="PANTHER" id="PTHR24198">
    <property type="entry name" value="ANKYRIN REPEAT AND PROTEIN KINASE DOMAIN-CONTAINING PROTEIN"/>
    <property type="match status" value="1"/>
</dbReference>
<organism evidence="5 6">
    <name type="scientific">Didymosphaeria variabile</name>
    <dbReference type="NCBI Taxonomy" id="1932322"/>
    <lineage>
        <taxon>Eukaryota</taxon>
        <taxon>Fungi</taxon>
        <taxon>Dikarya</taxon>
        <taxon>Ascomycota</taxon>
        <taxon>Pezizomycotina</taxon>
        <taxon>Dothideomycetes</taxon>
        <taxon>Pleosporomycetidae</taxon>
        <taxon>Pleosporales</taxon>
        <taxon>Massarineae</taxon>
        <taxon>Didymosphaeriaceae</taxon>
        <taxon>Didymosphaeria</taxon>
    </lineage>
</organism>
<sequence length="712" mass="80521">MRIRPSRLAGFCYEDPALREAIPLWISTNLGGRNFRVANEWLESLGKQTTKNAVKKSLTQFSWRGDIAYTNDVGYMRNQDDSVEGHVGWKVLTLLVAAQWSSMPPEDLRVALAALIERSLSPDSKMKMGEMVDLARGYISIYPNAQGHALTEGSFLEFFYRSESASEILSEAHSNMAEACVNFLTLKLPELSEAKKFHCNTSFWNEPFLHYATIYWGDHVRLAGKGLDSRVIDQAIQLLEDTKCMNAYIKASWVSNLRQREPLQWDVNSKVHALHVCAWFGIAPLIKNLHRSGSVDKREATFGQTPLIYACRKGHEEAVSVLLELGANPALFSDRGHNAFFEAVIVTKMSLEHIQSKMKIIDLLLRDDRIRLSATHPKSKRRTVLHVAVLKSHEDIVEQLLISGASPNCFDERGITPLMYAARDCKVKMVETLLRHKASPDLFGTSWRFRTTALHMVVESYPQREDNDADDDADDDSDDDADDHREIITILLRNKANLELRDAWGLNVMAKSKQRNLNLSDLFERTAQYARLRTTTGLFEILVEPLPKHVLHSAVSTYHVRAVHDLLLAKPYLARTKDQYGRTPLHLAANNCNKHLGRNWNRDRSKVVEVITSALMTHSVPSAVDKWGLTAMDYALYNRDALIQLTLLEGGAKLDAKRHDDLNSLLELAYKLQKLRAVGTLLKSGADKFEAYSLIVQRGHLTLSLDDLGHFE</sequence>
<accession>A0A9W9CCE6</accession>
<gene>
    <name evidence="5" type="ORF">N0V89_006421</name>
</gene>
<proteinExistence type="predicted"/>
<dbReference type="RefSeq" id="XP_056072458.1">
    <property type="nucleotide sequence ID" value="XM_056215191.1"/>
</dbReference>
<dbReference type="InterPro" id="IPR002110">
    <property type="entry name" value="Ankyrin_rpt"/>
</dbReference>
<dbReference type="Proteomes" id="UP001140513">
    <property type="component" value="Unassembled WGS sequence"/>
</dbReference>
<dbReference type="InterPro" id="IPR036770">
    <property type="entry name" value="Ankyrin_rpt-contain_sf"/>
</dbReference>
<dbReference type="PROSITE" id="PS50297">
    <property type="entry name" value="ANK_REP_REGION"/>
    <property type="match status" value="2"/>
</dbReference>
<protein>
    <recommendedName>
        <fullName evidence="7">Ankyrin</fullName>
    </recommendedName>
</protein>
<dbReference type="SMART" id="SM00248">
    <property type="entry name" value="ANK"/>
    <property type="match status" value="7"/>
</dbReference>
<evidence type="ECO:0000256" key="4">
    <source>
        <dbReference type="SAM" id="MobiDB-lite"/>
    </source>
</evidence>
<dbReference type="PANTHER" id="PTHR24198:SF165">
    <property type="entry name" value="ANKYRIN REPEAT-CONTAINING PROTEIN-RELATED"/>
    <property type="match status" value="1"/>
</dbReference>